<evidence type="ECO:0000256" key="4">
    <source>
        <dbReference type="SAM" id="MobiDB-lite"/>
    </source>
</evidence>
<dbReference type="PROSITE" id="PS50110">
    <property type="entry name" value="RESPONSE_REGULATORY"/>
    <property type="match status" value="1"/>
</dbReference>
<comment type="caution">
    <text evidence="6">The sequence shown here is derived from an EMBL/GenBank/DDBJ whole genome shotgun (WGS) entry which is preliminary data.</text>
</comment>
<feature type="domain" description="Response regulatory" evidence="5">
    <location>
        <begin position="1"/>
        <end position="70"/>
    </location>
</feature>
<gene>
    <name evidence="6" type="ORF">BGW38_008029</name>
</gene>
<feature type="region of interest" description="Disordered" evidence="4">
    <location>
        <begin position="136"/>
        <end position="163"/>
    </location>
</feature>
<feature type="non-terminal residue" evidence="6">
    <location>
        <position position="1"/>
    </location>
</feature>
<dbReference type="SUPFAM" id="SSF52172">
    <property type="entry name" value="CheY-like"/>
    <property type="match status" value="1"/>
</dbReference>
<feature type="compositionally biased region" description="Basic residues" evidence="4">
    <location>
        <begin position="188"/>
        <end position="198"/>
    </location>
</feature>
<dbReference type="EMBL" id="JAABOA010005408">
    <property type="protein sequence ID" value="KAF9577034.1"/>
    <property type="molecule type" value="Genomic_DNA"/>
</dbReference>
<dbReference type="Proteomes" id="UP000780801">
    <property type="component" value="Unassembled WGS sequence"/>
</dbReference>
<dbReference type="Gene3D" id="3.40.50.2300">
    <property type="match status" value="1"/>
</dbReference>
<keyword evidence="7" id="KW-1185">Reference proteome</keyword>
<dbReference type="InterPro" id="IPR001789">
    <property type="entry name" value="Sig_transdc_resp-reg_receiver"/>
</dbReference>
<proteinExistence type="predicted"/>
<evidence type="ECO:0000259" key="5">
    <source>
        <dbReference type="PROSITE" id="PS50110"/>
    </source>
</evidence>
<evidence type="ECO:0000256" key="3">
    <source>
        <dbReference type="PROSITE-ProRule" id="PRU00169"/>
    </source>
</evidence>
<feature type="compositionally biased region" description="Polar residues" evidence="4">
    <location>
        <begin position="236"/>
        <end position="248"/>
    </location>
</feature>
<feature type="modified residue" description="4-aspartylphosphate" evidence="3">
    <location>
        <position position="1"/>
    </location>
</feature>
<protein>
    <recommendedName>
        <fullName evidence="5">Response regulatory domain-containing protein</fullName>
    </recommendedName>
</protein>
<dbReference type="InterPro" id="IPR011006">
    <property type="entry name" value="CheY-like_superfamily"/>
</dbReference>
<accession>A0A9P6FKP9</accession>
<keyword evidence="2" id="KW-0902">Two-component regulatory system</keyword>
<evidence type="ECO:0000313" key="7">
    <source>
        <dbReference type="Proteomes" id="UP000780801"/>
    </source>
</evidence>
<sequence length="416" mass="43665">DGVQATQQIRVLEREHATAVKGPVPRLPVVAVSADIQETARRACLNSGMERYVTKPLMQKDLVEIVRRYCVEGDAEASTLAYDPPPEGSEDLSQDVGGSVLGVPTTVEAMASGCLVSAPIGGGSAMSTPILLSMNQMPGPGATGTGATGNKSPAPKPAPKRDMGLSPAALRGLALINESNKMDESAKHQHHHHQHHYQQHLQSQGGGLNTLHKSSSSSSLYASYHQGLVVTPKPITPTTGSETSTAKSPVQGPSPIAAMAAGAAAAAVAVASAAVNTVSSAINDHIHPPSLYAAQVGGSGACSTWKNILVNSSIGTAPTSNVLDLSVGKGMTESGYRYEQEYIETQKQQLVDILCQEQQQQQQHVFDSYDDDECYCQPPLDDPESFTPTDEEASMMALAHEAKTLVSPMAILVPEA</sequence>
<dbReference type="PANTHER" id="PTHR45339">
    <property type="entry name" value="HYBRID SIGNAL TRANSDUCTION HISTIDINE KINASE J"/>
    <property type="match status" value="1"/>
</dbReference>
<evidence type="ECO:0000256" key="1">
    <source>
        <dbReference type="ARBA" id="ARBA00022553"/>
    </source>
</evidence>
<dbReference type="GO" id="GO:0000160">
    <property type="term" value="P:phosphorelay signal transduction system"/>
    <property type="evidence" value="ECO:0007669"/>
    <property type="project" value="UniProtKB-KW"/>
</dbReference>
<keyword evidence="1 3" id="KW-0597">Phosphoprotein</keyword>
<dbReference type="OrthoDB" id="10644981at2759"/>
<evidence type="ECO:0000256" key="2">
    <source>
        <dbReference type="ARBA" id="ARBA00023012"/>
    </source>
</evidence>
<organism evidence="6 7">
    <name type="scientific">Lunasporangiospora selenospora</name>
    <dbReference type="NCBI Taxonomy" id="979761"/>
    <lineage>
        <taxon>Eukaryota</taxon>
        <taxon>Fungi</taxon>
        <taxon>Fungi incertae sedis</taxon>
        <taxon>Mucoromycota</taxon>
        <taxon>Mortierellomycotina</taxon>
        <taxon>Mortierellomycetes</taxon>
        <taxon>Mortierellales</taxon>
        <taxon>Mortierellaceae</taxon>
        <taxon>Lunasporangiospora</taxon>
    </lineage>
</organism>
<reference evidence="6" key="1">
    <citation type="journal article" date="2020" name="Fungal Divers.">
        <title>Resolving the Mortierellaceae phylogeny through synthesis of multi-gene phylogenetics and phylogenomics.</title>
        <authorList>
            <person name="Vandepol N."/>
            <person name="Liber J."/>
            <person name="Desiro A."/>
            <person name="Na H."/>
            <person name="Kennedy M."/>
            <person name="Barry K."/>
            <person name="Grigoriev I.V."/>
            <person name="Miller A.N."/>
            <person name="O'Donnell K."/>
            <person name="Stajich J.E."/>
            <person name="Bonito G."/>
        </authorList>
    </citation>
    <scope>NUCLEOTIDE SEQUENCE</scope>
    <source>
        <strain evidence="6">KOD1015</strain>
    </source>
</reference>
<feature type="region of interest" description="Disordered" evidence="4">
    <location>
        <begin position="231"/>
        <end position="250"/>
    </location>
</feature>
<dbReference type="AlphaFoldDB" id="A0A9P6FKP9"/>
<evidence type="ECO:0000313" key="6">
    <source>
        <dbReference type="EMBL" id="KAF9577034.1"/>
    </source>
</evidence>
<name>A0A9P6FKP9_9FUNG</name>
<feature type="non-terminal residue" evidence="6">
    <location>
        <position position="416"/>
    </location>
</feature>
<dbReference type="PANTHER" id="PTHR45339:SF1">
    <property type="entry name" value="HYBRID SIGNAL TRANSDUCTION HISTIDINE KINASE J"/>
    <property type="match status" value="1"/>
</dbReference>
<feature type="region of interest" description="Disordered" evidence="4">
    <location>
        <begin position="182"/>
        <end position="214"/>
    </location>
</feature>